<proteinExistence type="predicted"/>
<dbReference type="AlphaFoldDB" id="W7HTH5"/>
<feature type="region of interest" description="Disordered" evidence="1">
    <location>
        <begin position="107"/>
        <end position="128"/>
    </location>
</feature>
<organism evidence="2 3">
    <name type="scientific">Drechslerella stenobrocha 248</name>
    <dbReference type="NCBI Taxonomy" id="1043628"/>
    <lineage>
        <taxon>Eukaryota</taxon>
        <taxon>Fungi</taxon>
        <taxon>Dikarya</taxon>
        <taxon>Ascomycota</taxon>
        <taxon>Pezizomycotina</taxon>
        <taxon>Orbiliomycetes</taxon>
        <taxon>Orbiliales</taxon>
        <taxon>Orbiliaceae</taxon>
        <taxon>Drechslerella</taxon>
    </lineage>
</organism>
<dbReference type="Proteomes" id="UP000024837">
    <property type="component" value="Unassembled WGS sequence"/>
</dbReference>
<dbReference type="OrthoDB" id="5404506at2759"/>
<dbReference type="EMBL" id="KI966416">
    <property type="protein sequence ID" value="EWC46679.1"/>
    <property type="molecule type" value="Genomic_DNA"/>
</dbReference>
<evidence type="ECO:0008006" key="4">
    <source>
        <dbReference type="Google" id="ProtNLM"/>
    </source>
</evidence>
<evidence type="ECO:0000313" key="2">
    <source>
        <dbReference type="EMBL" id="EWC46679.1"/>
    </source>
</evidence>
<feature type="region of interest" description="Disordered" evidence="1">
    <location>
        <begin position="170"/>
        <end position="197"/>
    </location>
</feature>
<sequence>MAFQIPEDIRSAMAQTPCAVMFARGICAVPNCLYNHDKRNFFCTEERNCGRCKSSRCFFKHRKDTNGVPTNHPDRVPKRNNNLARPRADEFDDGPAFTTHVAFSVQPALPSAPNPPITRPQASSTDNVRLAHPKIPETAPRKAPSAQNAANSNMISLDTLRDLEQIEPPEVAQLPETSSSKAATRPPGPKPRAPFARRYGPKPFMIASCPDPVASDKGERDLIQVFKAPLLSPLPLNEIERRSLLDSSLKMLNHKKDYMKRFAAKLLSEPRPLSHLVDISQALLESQADEDAYSLTLFRTRCIPLMRILSHDYFQSNAQTKAYAKKIIDEMFPAPIYGIYLISRGIACFQEQYTLAENSKIDRVTIYTLMTHFFITFARLSKEISGVSTASPVAYWVISFVEDIKDSWYPEEPDKERAFEAITEILSLYNIGQYFHERLYHKGFVESPMRLPCIHSKEGKCDGKETDTCFFSHELQALVGNHIDKGGHRSESMEQWLQLGSQQSVLSLTSLTEYWCKALELFSSGHKGFIVDALNTPEIRPRISQILNLPSGDTAELEYDAVIPFLRIMSDEALEDFAKSNTKVAEIAAHCAQSGTIFCVWSEYVKMGLEKEPGSPRSLEMTGLLAGFARFVISFNPIQSIEPTARKAMMTLSTIVAENHEEGAAIMSHAHEIAERLGFSIHRDLIMGTIDIVDRDLPSVEGDILFEGPLVWSDDEDVAVTM</sequence>
<accession>W7HTH5</accession>
<reference evidence="2 3" key="1">
    <citation type="submission" date="2013-05" db="EMBL/GenBank/DDBJ databases">
        <title>Drechslerella stenobrocha genome reveals carnivorous origination and mechanical trapping mechanism of predatory fungi.</title>
        <authorList>
            <person name="Liu X."/>
            <person name="Zhang W."/>
            <person name="Liu K."/>
        </authorList>
    </citation>
    <scope>NUCLEOTIDE SEQUENCE [LARGE SCALE GENOMIC DNA]</scope>
    <source>
        <strain evidence="2 3">248</strain>
    </source>
</reference>
<gene>
    <name evidence="2" type="ORF">DRE_04166</name>
</gene>
<name>W7HTH5_9PEZI</name>
<evidence type="ECO:0000313" key="3">
    <source>
        <dbReference type="Proteomes" id="UP000024837"/>
    </source>
</evidence>
<keyword evidence="3" id="KW-1185">Reference proteome</keyword>
<evidence type="ECO:0000256" key="1">
    <source>
        <dbReference type="SAM" id="MobiDB-lite"/>
    </source>
</evidence>
<protein>
    <recommendedName>
        <fullName evidence="4">C3H1-type domain-containing protein</fullName>
    </recommendedName>
</protein>
<dbReference type="HOGENOM" id="CLU_383103_0_0_1"/>